<dbReference type="Pfam" id="PF00620">
    <property type="entry name" value="RhoGAP"/>
    <property type="match status" value="1"/>
</dbReference>
<dbReference type="SMART" id="SM00324">
    <property type="entry name" value="RhoGAP"/>
    <property type="match status" value="1"/>
</dbReference>
<dbReference type="SUPFAM" id="SSF46785">
    <property type="entry name" value="Winged helix' DNA-binding domain"/>
    <property type="match status" value="1"/>
</dbReference>
<evidence type="ECO:0000259" key="4">
    <source>
        <dbReference type="PROSITE" id="PS50186"/>
    </source>
</evidence>
<dbReference type="PROSITE" id="PS50186">
    <property type="entry name" value="DEP"/>
    <property type="match status" value="1"/>
</dbReference>
<dbReference type="GO" id="GO:0005096">
    <property type="term" value="F:GTPase activator activity"/>
    <property type="evidence" value="ECO:0007669"/>
    <property type="project" value="TreeGrafter"/>
</dbReference>
<dbReference type="PANTHER" id="PTHR23065">
    <property type="entry name" value="PROLINE-SERINE-THREONINE PHOSPHATASE INTERACTING PROTEIN 1"/>
    <property type="match status" value="1"/>
</dbReference>
<dbReference type="SUPFAM" id="SSF48350">
    <property type="entry name" value="GTPase activation domain, GAP"/>
    <property type="match status" value="1"/>
</dbReference>
<evidence type="ECO:0000313" key="8">
    <source>
        <dbReference type="Proteomes" id="UP001219525"/>
    </source>
</evidence>
<dbReference type="EMBL" id="JARJCW010000005">
    <property type="protein sequence ID" value="KAJ7224385.1"/>
    <property type="molecule type" value="Genomic_DNA"/>
</dbReference>
<feature type="compositionally biased region" description="Polar residues" evidence="3">
    <location>
        <begin position="969"/>
        <end position="984"/>
    </location>
</feature>
<dbReference type="InterPro" id="IPR036390">
    <property type="entry name" value="WH_DNA-bd_sf"/>
</dbReference>
<feature type="coiled-coil region" evidence="2">
    <location>
        <begin position="332"/>
        <end position="359"/>
    </location>
</feature>
<dbReference type="GO" id="GO:0005886">
    <property type="term" value="C:plasma membrane"/>
    <property type="evidence" value="ECO:0007669"/>
    <property type="project" value="TreeGrafter"/>
</dbReference>
<feature type="compositionally biased region" description="Pro residues" evidence="3">
    <location>
        <begin position="831"/>
        <end position="841"/>
    </location>
</feature>
<feature type="domain" description="DEP" evidence="4">
    <location>
        <begin position="298"/>
        <end position="378"/>
    </location>
</feature>
<evidence type="ECO:0000313" key="7">
    <source>
        <dbReference type="EMBL" id="KAJ7224385.1"/>
    </source>
</evidence>
<dbReference type="GO" id="GO:0005737">
    <property type="term" value="C:cytoplasm"/>
    <property type="evidence" value="ECO:0007669"/>
    <property type="project" value="TreeGrafter"/>
</dbReference>
<evidence type="ECO:0000256" key="2">
    <source>
        <dbReference type="SAM" id="Coils"/>
    </source>
</evidence>
<feature type="region of interest" description="Disordered" evidence="3">
    <location>
        <begin position="160"/>
        <end position="206"/>
    </location>
</feature>
<protein>
    <recommendedName>
        <fullName evidence="9">Rho-GAP domain-containing protein</fullName>
    </recommendedName>
</protein>
<dbReference type="GO" id="GO:0007010">
    <property type="term" value="P:cytoskeleton organization"/>
    <property type="evidence" value="ECO:0007669"/>
    <property type="project" value="TreeGrafter"/>
</dbReference>
<feature type="region of interest" description="Disordered" evidence="3">
    <location>
        <begin position="828"/>
        <end position="1074"/>
    </location>
</feature>
<dbReference type="Gene3D" id="1.20.1270.60">
    <property type="entry name" value="Arfaptin homology (AH) domain/BAR domain"/>
    <property type="match status" value="2"/>
</dbReference>
<feature type="compositionally biased region" description="Pro residues" evidence="3">
    <location>
        <begin position="848"/>
        <end position="886"/>
    </location>
</feature>
<evidence type="ECO:0000259" key="6">
    <source>
        <dbReference type="PROSITE" id="PS51741"/>
    </source>
</evidence>
<evidence type="ECO:0000256" key="3">
    <source>
        <dbReference type="SAM" id="MobiDB-lite"/>
    </source>
</evidence>
<dbReference type="SMART" id="SM00055">
    <property type="entry name" value="FCH"/>
    <property type="match status" value="1"/>
</dbReference>
<proteinExistence type="predicted"/>
<feature type="compositionally biased region" description="Basic and acidic residues" evidence="3">
    <location>
        <begin position="912"/>
        <end position="927"/>
    </location>
</feature>
<evidence type="ECO:0000256" key="1">
    <source>
        <dbReference type="PROSITE-ProRule" id="PRU01077"/>
    </source>
</evidence>
<dbReference type="PROSITE" id="PS50238">
    <property type="entry name" value="RHOGAP"/>
    <property type="match status" value="1"/>
</dbReference>
<feature type="compositionally biased region" description="Polar residues" evidence="3">
    <location>
        <begin position="942"/>
        <end position="961"/>
    </location>
</feature>
<feature type="domain" description="F-BAR" evidence="6">
    <location>
        <begin position="8"/>
        <end position="513"/>
    </location>
</feature>
<sequence>MAVLSLPLSFTNSFWSQDYRKGLEVLYAKLEQGIVENDQILAFLRARAIAERQLADALSNPVLTGAAGFGTDDGASLLMAFRGLQGESATQGQAHRTVATELDTLVADPFDQWARTYQACIPRDRLHQSKASIIDHWLRAYDDAHGDVAKLKHQYLAKNRKADEAEDDAKFAPSSGASDHYTTSPRVRPVDGRRSPPARTASVSERIAQRLREIQSKSIIAVGTATGADPAKEEQEPPKVDKGKGKAIDEEPVVASPPPMSPLLPPKIEIPESTQPPPMLLAGLAMSPETVSHLLTRAAAELPLRPVRFPLLGEYPNCFTGEEFVAWLNENVQGFGGNLDRAEDAAKELTERDNLLRRVGEFGNQFEHSEEAFYQLRPKAFDLEGKATPTVASPIKALQPDNLLKRTNTFVNLVSKALNQRAAPTHIRARNEAEDAELAYRIAIRKLDKQRLGLEERIEETLKMLQRWETERLRAVKTVLLQYHGTVSNLPKSLDASNERSGTLIAAYLPESDLNALIERYRTGPFRPEAQVYESVSHIETDVVFGIDLRRWAEDHVAGEDPRKHEMPHVVSAMLSALTESYSRLPNDVEKRKSWIYEVPLPAVHHLREALNAVPLHDPVPPEIFAPYDAPVIASAIKLWLLELDPPLALWEGWDDIRKLYPAVGAAAKSEGPEAEARRIADLGTALQRLPRVHLYVLDAIVSHIRDLINNTTVEETEEVYITKVALSVGRTVIRPKSESELSIQDRHPTLLFIDLVKNHRLVKETISRKKRESERKIPIRKRTAPVDMRLSRSRISVGADTKQLLAAQQVAQNPSLHRSSRSIETAAIVPPVPPMPPTLPPVKESDLPPPPPPPPASKPLEVPPPPPIPAAAPPSFISPPPPPALPTANKDAYLPARPAFKEPPPEMDDDVPPRPEFKDPPPERSESPPLRPKFADPESLDSPNTVVTPPTPQKNGSQHGSGAASPTKMGSRSASPATDNQSAGGVKASVSRSSSGQLTRGPRGARGPRLPASNVSNIVSNLNRKNSISPPTSPNLRRLSGSPGRPSSVLGRASAFSTRTMESDAEDNLVDKK</sequence>
<name>A0AAD6YN41_9AGAR</name>
<feature type="compositionally biased region" description="Low complexity" evidence="3">
    <location>
        <begin position="1037"/>
        <end position="1053"/>
    </location>
</feature>
<keyword evidence="8" id="KW-1185">Reference proteome</keyword>
<dbReference type="InterPro" id="IPR000591">
    <property type="entry name" value="DEP_dom"/>
</dbReference>
<reference evidence="7" key="1">
    <citation type="submission" date="2023-03" db="EMBL/GenBank/DDBJ databases">
        <title>Massive genome expansion in bonnet fungi (Mycena s.s.) driven by repeated elements and novel gene families across ecological guilds.</title>
        <authorList>
            <consortium name="Lawrence Berkeley National Laboratory"/>
            <person name="Harder C.B."/>
            <person name="Miyauchi S."/>
            <person name="Viragh M."/>
            <person name="Kuo A."/>
            <person name="Thoen E."/>
            <person name="Andreopoulos B."/>
            <person name="Lu D."/>
            <person name="Skrede I."/>
            <person name="Drula E."/>
            <person name="Henrissat B."/>
            <person name="Morin E."/>
            <person name="Kohler A."/>
            <person name="Barry K."/>
            <person name="LaButti K."/>
            <person name="Morin E."/>
            <person name="Salamov A."/>
            <person name="Lipzen A."/>
            <person name="Mereny Z."/>
            <person name="Hegedus B."/>
            <person name="Baldrian P."/>
            <person name="Stursova M."/>
            <person name="Weitz H."/>
            <person name="Taylor A."/>
            <person name="Grigoriev I.V."/>
            <person name="Nagy L.G."/>
            <person name="Martin F."/>
            <person name="Kauserud H."/>
        </authorList>
    </citation>
    <scope>NUCLEOTIDE SEQUENCE</scope>
    <source>
        <strain evidence="7">9144</strain>
    </source>
</reference>
<dbReference type="InterPro" id="IPR027267">
    <property type="entry name" value="AH/BAR_dom_sf"/>
</dbReference>
<accession>A0AAD6YN41</accession>
<feature type="coiled-coil region" evidence="2">
    <location>
        <begin position="444"/>
        <end position="471"/>
    </location>
</feature>
<evidence type="ECO:0008006" key="9">
    <source>
        <dbReference type="Google" id="ProtNLM"/>
    </source>
</evidence>
<feature type="compositionally biased region" description="Basic and acidic residues" evidence="3">
    <location>
        <begin position="230"/>
        <end position="249"/>
    </location>
</feature>
<feature type="compositionally biased region" description="Acidic residues" evidence="3">
    <location>
        <begin position="1064"/>
        <end position="1074"/>
    </location>
</feature>
<dbReference type="PROSITE" id="PS51741">
    <property type="entry name" value="F_BAR"/>
    <property type="match status" value="1"/>
</dbReference>
<feature type="compositionally biased region" description="Low complexity" evidence="3">
    <location>
        <begin position="1001"/>
        <end position="1013"/>
    </location>
</feature>
<dbReference type="PANTHER" id="PTHR23065:SF17">
    <property type="entry name" value="RHO-GTPASE-ACTIVATING PROTEIN RGD2"/>
    <property type="match status" value="1"/>
</dbReference>
<dbReference type="AlphaFoldDB" id="A0AAD6YN41"/>
<feature type="domain" description="Rho-GAP" evidence="5">
    <location>
        <begin position="547"/>
        <end position="764"/>
    </location>
</feature>
<dbReference type="Gene3D" id="1.10.555.10">
    <property type="entry name" value="Rho GTPase activation protein"/>
    <property type="match status" value="1"/>
</dbReference>
<dbReference type="GO" id="GO:0000935">
    <property type="term" value="C:division septum"/>
    <property type="evidence" value="ECO:0007669"/>
    <property type="project" value="TreeGrafter"/>
</dbReference>
<keyword evidence="1 2" id="KW-0175">Coiled coil</keyword>
<dbReference type="InterPro" id="IPR036388">
    <property type="entry name" value="WH-like_DNA-bd_sf"/>
</dbReference>
<dbReference type="InterPro" id="IPR031160">
    <property type="entry name" value="F_BAR_dom"/>
</dbReference>
<feature type="region of interest" description="Disordered" evidence="3">
    <location>
        <begin position="225"/>
        <end position="261"/>
    </location>
</feature>
<gene>
    <name evidence="7" type="ORF">GGX14DRAFT_548876</name>
</gene>
<dbReference type="Gene3D" id="1.10.10.10">
    <property type="entry name" value="Winged helix-like DNA-binding domain superfamily/Winged helix DNA-binding domain"/>
    <property type="match status" value="1"/>
</dbReference>
<dbReference type="GO" id="GO:0007264">
    <property type="term" value="P:small GTPase-mediated signal transduction"/>
    <property type="evidence" value="ECO:0007669"/>
    <property type="project" value="TreeGrafter"/>
</dbReference>
<dbReference type="Pfam" id="PF00611">
    <property type="entry name" value="FCH"/>
    <property type="match status" value="1"/>
</dbReference>
<dbReference type="InterPro" id="IPR000198">
    <property type="entry name" value="RhoGAP_dom"/>
</dbReference>
<feature type="compositionally biased region" description="Polar residues" evidence="3">
    <location>
        <begin position="1014"/>
        <end position="1031"/>
    </location>
</feature>
<comment type="caution">
    <text evidence="7">The sequence shown here is derived from an EMBL/GenBank/DDBJ whole genome shotgun (WGS) entry which is preliminary data.</text>
</comment>
<evidence type="ECO:0000259" key="5">
    <source>
        <dbReference type="PROSITE" id="PS50238"/>
    </source>
</evidence>
<dbReference type="Proteomes" id="UP001219525">
    <property type="component" value="Unassembled WGS sequence"/>
</dbReference>
<dbReference type="InterPro" id="IPR001060">
    <property type="entry name" value="FCH_dom"/>
</dbReference>
<dbReference type="SUPFAM" id="SSF103657">
    <property type="entry name" value="BAR/IMD domain-like"/>
    <property type="match status" value="1"/>
</dbReference>
<organism evidence="7 8">
    <name type="scientific">Mycena pura</name>
    <dbReference type="NCBI Taxonomy" id="153505"/>
    <lineage>
        <taxon>Eukaryota</taxon>
        <taxon>Fungi</taxon>
        <taxon>Dikarya</taxon>
        <taxon>Basidiomycota</taxon>
        <taxon>Agaricomycotina</taxon>
        <taxon>Agaricomycetes</taxon>
        <taxon>Agaricomycetidae</taxon>
        <taxon>Agaricales</taxon>
        <taxon>Marasmiineae</taxon>
        <taxon>Mycenaceae</taxon>
        <taxon>Mycena</taxon>
    </lineage>
</organism>
<dbReference type="Pfam" id="PF00610">
    <property type="entry name" value="DEP"/>
    <property type="match status" value="1"/>
</dbReference>
<dbReference type="InterPro" id="IPR008936">
    <property type="entry name" value="Rho_GTPase_activation_prot"/>
</dbReference>
<feature type="compositionally biased region" description="Polar residues" evidence="3">
    <location>
        <begin position="175"/>
        <end position="185"/>
    </location>
</feature>